<evidence type="ECO:0000256" key="2">
    <source>
        <dbReference type="SAM" id="Phobius"/>
    </source>
</evidence>
<dbReference type="EMBL" id="SFAM01000068">
    <property type="protein sequence ID" value="TRV13295.1"/>
    <property type="molecule type" value="Genomic_DNA"/>
</dbReference>
<proteinExistence type="predicted"/>
<protein>
    <recommendedName>
        <fullName evidence="5">Transmembrane protein</fullName>
    </recommendedName>
</protein>
<accession>A0A552KZH1</accession>
<sequence length="152" mass="16819">MSNDGGGFRWFSGIIATIISGVVVYYLTEGRNPQPPQPNSETLPISQRTPPSPPKPTHQVTPSRPTPPITLPPTKPTPPVTITPRPTPQPPQPSPNAEIMKGGIWDFVWWFMLGVVVVFFGGGALFGLIGLMWGVFDFWRWIVWVIFGEGKR</sequence>
<keyword evidence="2" id="KW-1133">Transmembrane helix</keyword>
<feature type="transmembrane region" description="Helical" evidence="2">
    <location>
        <begin position="107"/>
        <end position="136"/>
    </location>
</feature>
<feature type="region of interest" description="Disordered" evidence="1">
    <location>
        <begin position="32"/>
        <end position="96"/>
    </location>
</feature>
<feature type="compositionally biased region" description="Pro residues" evidence="1">
    <location>
        <begin position="64"/>
        <end position="94"/>
    </location>
</feature>
<gene>
    <name evidence="3" type="ORF">EWV45_07915</name>
</gene>
<organism evidence="3 4">
    <name type="scientific">Microcystis flos-aquae Mf_QC_C_20070823_S10D</name>
    <dbReference type="NCBI Taxonomy" id="2486236"/>
    <lineage>
        <taxon>Bacteria</taxon>
        <taxon>Bacillati</taxon>
        <taxon>Cyanobacteriota</taxon>
        <taxon>Cyanophyceae</taxon>
        <taxon>Oscillatoriophycideae</taxon>
        <taxon>Chroococcales</taxon>
        <taxon>Microcystaceae</taxon>
        <taxon>Microcystis</taxon>
    </lineage>
</organism>
<feature type="transmembrane region" description="Helical" evidence="2">
    <location>
        <begin position="6"/>
        <end position="27"/>
    </location>
</feature>
<comment type="caution">
    <text evidence="3">The sequence shown here is derived from an EMBL/GenBank/DDBJ whole genome shotgun (WGS) entry which is preliminary data.</text>
</comment>
<evidence type="ECO:0000313" key="3">
    <source>
        <dbReference type="EMBL" id="TRV13295.1"/>
    </source>
</evidence>
<keyword evidence="2" id="KW-0812">Transmembrane</keyword>
<dbReference type="Proteomes" id="UP000315868">
    <property type="component" value="Unassembled WGS sequence"/>
</dbReference>
<evidence type="ECO:0000256" key="1">
    <source>
        <dbReference type="SAM" id="MobiDB-lite"/>
    </source>
</evidence>
<evidence type="ECO:0008006" key="5">
    <source>
        <dbReference type="Google" id="ProtNLM"/>
    </source>
</evidence>
<reference evidence="3 4" key="1">
    <citation type="submission" date="2019-01" db="EMBL/GenBank/DDBJ databases">
        <title>Coherence of Microcystis species and biogeography revealed through population genomics.</title>
        <authorList>
            <person name="Perez-Carrascal O.M."/>
            <person name="Terrat Y."/>
            <person name="Giani A."/>
            <person name="Fortin N."/>
            <person name="Tromas N."/>
            <person name="Shapiro B.J."/>
        </authorList>
    </citation>
    <scope>NUCLEOTIDE SEQUENCE [LARGE SCALE GENOMIC DNA]</scope>
    <source>
        <strain evidence="3">Mf_QC_C_20070823_S10D</strain>
    </source>
</reference>
<feature type="compositionally biased region" description="Polar residues" evidence="1">
    <location>
        <begin position="39"/>
        <end position="49"/>
    </location>
</feature>
<name>A0A552KZH1_9CHRO</name>
<evidence type="ECO:0000313" key="4">
    <source>
        <dbReference type="Proteomes" id="UP000315868"/>
    </source>
</evidence>
<dbReference type="AlphaFoldDB" id="A0A552KZH1"/>
<keyword evidence="2" id="KW-0472">Membrane</keyword>